<dbReference type="EMBL" id="CAJNRE010014465">
    <property type="protein sequence ID" value="CAF2127842.1"/>
    <property type="molecule type" value="Genomic_DNA"/>
</dbReference>
<accession>A0A816VPS2</accession>
<sequence>IHLYSQSSQSSTQTIVPTSLCISEQRLIQHKQNSSNNSLLSLSASTASSIIETLDLDQNGDDSDDIDLFPTLNSMSPRLRMQLSQQ</sequence>
<dbReference type="AlphaFoldDB" id="A0A816VPS2"/>
<organism evidence="1 3">
    <name type="scientific">Rotaria magnacalcarata</name>
    <dbReference type="NCBI Taxonomy" id="392030"/>
    <lineage>
        <taxon>Eukaryota</taxon>
        <taxon>Metazoa</taxon>
        <taxon>Spiralia</taxon>
        <taxon>Gnathifera</taxon>
        <taxon>Rotifera</taxon>
        <taxon>Eurotatoria</taxon>
        <taxon>Bdelloidea</taxon>
        <taxon>Philodinida</taxon>
        <taxon>Philodinidae</taxon>
        <taxon>Rotaria</taxon>
    </lineage>
</organism>
<gene>
    <name evidence="1" type="ORF">MBJ925_LOCUS27062</name>
    <name evidence="2" type="ORF">SMN809_LOCUS78807</name>
</gene>
<comment type="caution">
    <text evidence="1">The sequence shown here is derived from an EMBL/GenBank/DDBJ whole genome shotgun (WGS) entry which is preliminary data.</text>
</comment>
<evidence type="ECO:0000313" key="3">
    <source>
        <dbReference type="Proteomes" id="UP000663824"/>
    </source>
</evidence>
<reference evidence="1" key="1">
    <citation type="submission" date="2021-02" db="EMBL/GenBank/DDBJ databases">
        <authorList>
            <person name="Nowell W R."/>
        </authorList>
    </citation>
    <scope>NUCLEOTIDE SEQUENCE</scope>
</reference>
<dbReference type="EMBL" id="CAJOBI010340837">
    <property type="protein sequence ID" value="CAF5212605.1"/>
    <property type="molecule type" value="Genomic_DNA"/>
</dbReference>
<evidence type="ECO:0000313" key="2">
    <source>
        <dbReference type="EMBL" id="CAF5212605.1"/>
    </source>
</evidence>
<dbReference type="Proteomes" id="UP000676336">
    <property type="component" value="Unassembled WGS sequence"/>
</dbReference>
<dbReference type="Proteomes" id="UP000663824">
    <property type="component" value="Unassembled WGS sequence"/>
</dbReference>
<name>A0A816VPS2_9BILA</name>
<protein>
    <submittedName>
        <fullName evidence="1">Uncharacterized protein</fullName>
    </submittedName>
</protein>
<evidence type="ECO:0000313" key="1">
    <source>
        <dbReference type="EMBL" id="CAF2127842.1"/>
    </source>
</evidence>
<feature type="non-terminal residue" evidence="1">
    <location>
        <position position="1"/>
    </location>
</feature>
<proteinExistence type="predicted"/>